<feature type="transmembrane region" description="Helical" evidence="1">
    <location>
        <begin position="45"/>
        <end position="65"/>
    </location>
</feature>
<accession>A0A5N5U3I9</accession>
<name>A0A5N5U3I9_9EURY</name>
<dbReference type="OrthoDB" id="102247at2157"/>
<dbReference type="InterPro" id="IPR012867">
    <property type="entry name" value="DUF1648"/>
</dbReference>
<comment type="caution">
    <text evidence="3">The sequence shown here is derived from an EMBL/GenBank/DDBJ whole genome shotgun (WGS) entry which is preliminary data.</text>
</comment>
<evidence type="ECO:0000259" key="2">
    <source>
        <dbReference type="Pfam" id="PF07853"/>
    </source>
</evidence>
<keyword evidence="4" id="KW-1185">Reference proteome</keyword>
<keyword evidence="1" id="KW-0812">Transmembrane</keyword>
<feature type="transmembrane region" description="Helical" evidence="1">
    <location>
        <begin position="86"/>
        <end position="103"/>
    </location>
</feature>
<keyword evidence="1" id="KW-1133">Transmembrane helix</keyword>
<protein>
    <submittedName>
        <fullName evidence="3">DUF1648 domain-containing protein</fullName>
    </submittedName>
</protein>
<sequence length="136" mass="14692">MVRRYEWVVYGLLTATALLGVALWGRLPDSMAIHFSGGGDPNTFVSKPVGVVLAPAIGIGAVILMQHGPAGLSRSYESPAMKRASALFAGSVVALAQLYVYAWNLGYRYPTWMLLTPVFAGAVVLIAYRWRTEGMT</sequence>
<proteinExistence type="predicted"/>
<evidence type="ECO:0000313" key="4">
    <source>
        <dbReference type="Proteomes" id="UP000326865"/>
    </source>
</evidence>
<organism evidence="3 4">
    <name type="scientific">Halosegnis rubeus</name>
    <dbReference type="NCBI Taxonomy" id="2212850"/>
    <lineage>
        <taxon>Archaea</taxon>
        <taxon>Methanobacteriati</taxon>
        <taxon>Methanobacteriota</taxon>
        <taxon>Stenosarchaea group</taxon>
        <taxon>Halobacteria</taxon>
        <taxon>Halobacteriales</taxon>
        <taxon>Natronomonadaceae</taxon>
        <taxon>Halosegnis</taxon>
    </lineage>
</organism>
<gene>
    <name evidence="3" type="ORF">DM867_11140</name>
</gene>
<keyword evidence="1" id="KW-0472">Membrane</keyword>
<dbReference type="Proteomes" id="UP000326865">
    <property type="component" value="Unassembled WGS sequence"/>
</dbReference>
<dbReference type="EMBL" id="QKKZ01000005">
    <property type="protein sequence ID" value="KAB7513055.1"/>
    <property type="molecule type" value="Genomic_DNA"/>
</dbReference>
<feature type="domain" description="DUF1648" evidence="2">
    <location>
        <begin position="12"/>
        <end position="58"/>
    </location>
</feature>
<dbReference type="RefSeq" id="WP_152134266.1">
    <property type="nucleotide sequence ID" value="NZ_QJOW01000007.1"/>
</dbReference>
<dbReference type="Pfam" id="PF07853">
    <property type="entry name" value="DUF1648"/>
    <property type="match status" value="1"/>
</dbReference>
<feature type="transmembrane region" description="Helical" evidence="1">
    <location>
        <begin position="7"/>
        <end position="25"/>
    </location>
</feature>
<dbReference type="AlphaFoldDB" id="A0A5N5U3I9"/>
<reference evidence="3 4" key="1">
    <citation type="submission" date="2019-10" db="EMBL/GenBank/DDBJ databases">
        <title>Unraveling microbial dark matter from salterns through culturing: the case of the genus Halosegnis.</title>
        <authorList>
            <person name="Duran-Viseras A."/>
            <person name="Andrei A.-S."/>
            <person name="Vera-Gargallo B."/>
            <person name="Ghai R."/>
            <person name="Sanchez-Porro C."/>
            <person name="Ventosa A."/>
        </authorList>
    </citation>
    <scope>NUCLEOTIDE SEQUENCE [LARGE SCALE GENOMIC DNA]</scope>
    <source>
        <strain evidence="3 4">F18-79</strain>
    </source>
</reference>
<evidence type="ECO:0000256" key="1">
    <source>
        <dbReference type="SAM" id="Phobius"/>
    </source>
</evidence>
<evidence type="ECO:0000313" key="3">
    <source>
        <dbReference type="EMBL" id="KAB7513055.1"/>
    </source>
</evidence>
<feature type="transmembrane region" description="Helical" evidence="1">
    <location>
        <begin position="109"/>
        <end position="128"/>
    </location>
</feature>